<dbReference type="EMBL" id="PEDL01000004">
    <property type="protein sequence ID" value="PHV71199.1"/>
    <property type="molecule type" value="Genomic_DNA"/>
</dbReference>
<reference evidence="1" key="1">
    <citation type="submission" date="2017-10" db="EMBL/GenBank/DDBJ databases">
        <title>Genome sequence of cellulolytic Lachnospiraceae bacterium XHS1971 isolated from hotspring sediment.</title>
        <authorList>
            <person name="Vasudevan G."/>
            <person name="Joshi A.J."/>
            <person name="Hivarkar S."/>
            <person name="Lanjekar V.B."/>
            <person name="Dhakephalkar P.K."/>
            <person name="Dagar S."/>
        </authorList>
    </citation>
    <scope>NUCLEOTIDE SEQUENCE</scope>
    <source>
        <strain evidence="1">XHS1971</strain>
    </source>
</reference>
<sequence length="453" mass="50607">MKVKKMLACTLGTAILSTSLIGCGGKKEEAPQQSTVPQTQTSATDSNKEETAVPTDISGEITVLTNRTDIVDTVFVEYAKKFNEKYPNVKVNYESMTDYEGDVLVRMSTTEYGDVLLLPTMDAKQYPDFFLPLGDQAELEKTYRTLTKASFNGVCYGIPTFYVTNGIVYNKKVFENAGVTELPTTQEEFLAAMQKVKDKGEAIPYYTNYKDSWPLSQWEDLRNAVAGDPAYMNNIDEDDTPFSSGKPHYQIYKLMYDLANKGLIEPDPVTTNWEQSKKDMAEGKIGAMVLGAWAVSQIKDLSATPEDIGYMPFPQAAPDGKLYAPIQPDYCMVINKNTKYPDAAKAYLWWFINESGYATSTNNISQKVIDPLPETLKPFEELGVTFFTNAQPAPEKEGLAERIDNAAQIGFYQPDFKTRIIDAAVGNTQETYDDIMNDLNTKWQKGKKEVAAQ</sequence>
<protein>
    <submittedName>
        <fullName evidence="1">Sugar ABC transporter substrate-binding protein</fullName>
    </submittedName>
</protein>
<keyword evidence="2" id="KW-1185">Reference proteome</keyword>
<evidence type="ECO:0000313" key="1">
    <source>
        <dbReference type="EMBL" id="PHV71199.1"/>
    </source>
</evidence>
<gene>
    <name evidence="1" type="ORF">CS063_05770</name>
</gene>
<proteinExistence type="predicted"/>
<name>A0AC61DDB3_9FIRM</name>
<accession>A0AC61DDB3</accession>
<comment type="caution">
    <text evidence="1">The sequence shown here is derived from an EMBL/GenBank/DDBJ whole genome shotgun (WGS) entry which is preliminary data.</text>
</comment>
<organism evidence="1 2">
    <name type="scientific">Sporanaerobium hydrogeniformans</name>
    <dbReference type="NCBI Taxonomy" id="3072179"/>
    <lineage>
        <taxon>Bacteria</taxon>
        <taxon>Bacillati</taxon>
        <taxon>Bacillota</taxon>
        <taxon>Clostridia</taxon>
        <taxon>Lachnospirales</taxon>
        <taxon>Lachnospiraceae</taxon>
        <taxon>Sporanaerobium</taxon>
    </lineage>
</organism>
<evidence type="ECO:0000313" key="2">
    <source>
        <dbReference type="Proteomes" id="UP000224460"/>
    </source>
</evidence>
<dbReference type="Proteomes" id="UP000224460">
    <property type="component" value="Unassembled WGS sequence"/>
</dbReference>